<feature type="compositionally biased region" description="Polar residues" evidence="2">
    <location>
        <begin position="21"/>
        <end position="52"/>
    </location>
</feature>
<proteinExistence type="predicted"/>
<dbReference type="AlphaFoldDB" id="A0AAD5T9Z4"/>
<evidence type="ECO:0000259" key="3">
    <source>
        <dbReference type="PROSITE" id="PS50048"/>
    </source>
</evidence>
<comment type="caution">
    <text evidence="5">The sequence shown here is derived from an EMBL/GenBank/DDBJ whole genome shotgun (WGS) entry which is preliminary data.</text>
</comment>
<keyword evidence="1" id="KW-0863">Zinc-finger</keyword>
<evidence type="ECO:0000313" key="5">
    <source>
        <dbReference type="EMBL" id="KAJ3140855.1"/>
    </source>
</evidence>
<evidence type="ECO:0000313" key="6">
    <source>
        <dbReference type="Proteomes" id="UP001211907"/>
    </source>
</evidence>
<organism evidence="5 6">
    <name type="scientific">Physocladia obscura</name>
    <dbReference type="NCBI Taxonomy" id="109957"/>
    <lineage>
        <taxon>Eukaryota</taxon>
        <taxon>Fungi</taxon>
        <taxon>Fungi incertae sedis</taxon>
        <taxon>Chytridiomycota</taxon>
        <taxon>Chytridiomycota incertae sedis</taxon>
        <taxon>Chytridiomycetes</taxon>
        <taxon>Chytridiales</taxon>
        <taxon>Chytriomycetaceae</taxon>
        <taxon>Physocladia</taxon>
    </lineage>
</organism>
<dbReference type="Gene3D" id="3.30.160.60">
    <property type="entry name" value="Classic Zinc Finger"/>
    <property type="match status" value="1"/>
</dbReference>
<feature type="region of interest" description="Disordered" evidence="2">
    <location>
        <begin position="21"/>
        <end position="95"/>
    </location>
</feature>
<keyword evidence="1" id="KW-0862">Zinc</keyword>
<feature type="compositionally biased region" description="Polar residues" evidence="2">
    <location>
        <begin position="189"/>
        <end position="201"/>
    </location>
</feature>
<dbReference type="InterPro" id="IPR001138">
    <property type="entry name" value="Zn2Cys6_DnaBD"/>
</dbReference>
<accession>A0AAD5T9Z4</accession>
<dbReference type="SUPFAM" id="SSF57701">
    <property type="entry name" value="Zn2/Cys6 DNA-binding domain"/>
    <property type="match status" value="1"/>
</dbReference>
<dbReference type="PROSITE" id="PS50048">
    <property type="entry name" value="ZN2_CY6_FUNGAL_2"/>
    <property type="match status" value="1"/>
</dbReference>
<dbReference type="InterPro" id="IPR013087">
    <property type="entry name" value="Znf_C2H2_type"/>
</dbReference>
<feature type="region of interest" description="Disordered" evidence="2">
    <location>
        <begin position="180"/>
        <end position="201"/>
    </location>
</feature>
<dbReference type="SUPFAM" id="SSF57667">
    <property type="entry name" value="beta-beta-alpha zinc fingers"/>
    <property type="match status" value="1"/>
</dbReference>
<dbReference type="PROSITE" id="PS50157">
    <property type="entry name" value="ZINC_FINGER_C2H2_2"/>
    <property type="match status" value="1"/>
</dbReference>
<dbReference type="InterPro" id="IPR036236">
    <property type="entry name" value="Znf_C2H2_sf"/>
</dbReference>
<evidence type="ECO:0000256" key="1">
    <source>
        <dbReference type="PROSITE-ProRule" id="PRU00042"/>
    </source>
</evidence>
<feature type="domain" description="C2H2-type" evidence="4">
    <location>
        <begin position="352"/>
        <end position="382"/>
    </location>
</feature>
<dbReference type="Gene3D" id="4.10.240.10">
    <property type="entry name" value="Zn(2)-C6 fungal-type DNA-binding domain"/>
    <property type="match status" value="1"/>
</dbReference>
<feature type="compositionally biased region" description="Low complexity" evidence="2">
    <location>
        <begin position="77"/>
        <end position="95"/>
    </location>
</feature>
<dbReference type="SMART" id="SM00066">
    <property type="entry name" value="GAL4"/>
    <property type="match status" value="1"/>
</dbReference>
<protein>
    <recommendedName>
        <fullName evidence="7">C2H2-type domain-containing protein</fullName>
    </recommendedName>
</protein>
<gene>
    <name evidence="5" type="ORF">HK100_008730</name>
</gene>
<dbReference type="PROSITE" id="PS00028">
    <property type="entry name" value="ZINC_FINGER_C2H2_1"/>
    <property type="match status" value="1"/>
</dbReference>
<reference evidence="5" key="1">
    <citation type="submission" date="2020-05" db="EMBL/GenBank/DDBJ databases">
        <title>Phylogenomic resolution of chytrid fungi.</title>
        <authorList>
            <person name="Stajich J.E."/>
            <person name="Amses K."/>
            <person name="Simmons R."/>
            <person name="Seto K."/>
            <person name="Myers J."/>
            <person name="Bonds A."/>
            <person name="Quandt C.A."/>
            <person name="Barry K."/>
            <person name="Liu P."/>
            <person name="Grigoriev I."/>
            <person name="Longcore J.E."/>
            <person name="James T.Y."/>
        </authorList>
    </citation>
    <scope>NUCLEOTIDE SEQUENCE</scope>
    <source>
        <strain evidence="5">JEL0513</strain>
    </source>
</reference>
<dbReference type="GO" id="GO:0000981">
    <property type="term" value="F:DNA-binding transcription factor activity, RNA polymerase II-specific"/>
    <property type="evidence" value="ECO:0007669"/>
    <property type="project" value="InterPro"/>
</dbReference>
<keyword evidence="1" id="KW-0479">Metal-binding</keyword>
<evidence type="ECO:0008006" key="7">
    <source>
        <dbReference type="Google" id="ProtNLM"/>
    </source>
</evidence>
<sequence>MLSEFETDAVVAILALSQSVTASSRQAQIEQTPQKNAVSLRESLTNQQTQPDELQKKEQQEQQQQQQQHDDRHDRLQFQQRQPQHQNQRNQRGPRAISCKTCHDRKSKCSKDRPACASCAAKNIVCEYAALPEPAAAPSPAPKTPTKRLYSQEYKQTKQRKIGSKDAASLPMLLSLPSPASTAATATTGTMSEPSTPASDSSFCNYHSDALSNPTNSNTTASSTPSASIAPSPVLNYLSHPHQYQQQQFYSYSPSSLLYPLPLFQLPSPFLMRRRIELKHCAVRHEPSTKPVYKCPSVLCVTRAEYKTAGGLKYHLTEEHSEATGVNAGFPAGWYWDDVSVAVSKAVVESRYVCSIEGCKKRYTAMSGLRYHRKTAHLEEKE</sequence>
<keyword evidence="6" id="KW-1185">Reference proteome</keyword>
<dbReference type="Proteomes" id="UP001211907">
    <property type="component" value="Unassembled WGS sequence"/>
</dbReference>
<name>A0AAD5T9Z4_9FUNG</name>
<dbReference type="InterPro" id="IPR036864">
    <property type="entry name" value="Zn2-C6_fun-type_DNA-bd_sf"/>
</dbReference>
<evidence type="ECO:0000256" key="2">
    <source>
        <dbReference type="SAM" id="MobiDB-lite"/>
    </source>
</evidence>
<dbReference type="EMBL" id="JADGJH010000043">
    <property type="protein sequence ID" value="KAJ3140855.1"/>
    <property type="molecule type" value="Genomic_DNA"/>
</dbReference>
<feature type="domain" description="Zn(2)-C6 fungal-type" evidence="3">
    <location>
        <begin position="98"/>
        <end position="128"/>
    </location>
</feature>
<dbReference type="CDD" id="cd00067">
    <property type="entry name" value="GAL4"/>
    <property type="match status" value="1"/>
</dbReference>
<feature type="region of interest" description="Disordered" evidence="2">
    <location>
        <begin position="134"/>
        <end position="166"/>
    </location>
</feature>
<dbReference type="GO" id="GO:0008270">
    <property type="term" value="F:zinc ion binding"/>
    <property type="evidence" value="ECO:0007669"/>
    <property type="project" value="UniProtKB-KW"/>
</dbReference>
<evidence type="ECO:0000259" key="4">
    <source>
        <dbReference type="PROSITE" id="PS50157"/>
    </source>
</evidence>
<dbReference type="PROSITE" id="PS00463">
    <property type="entry name" value="ZN2_CY6_FUNGAL_1"/>
    <property type="match status" value="1"/>
</dbReference>
<dbReference type="SMART" id="SM00355">
    <property type="entry name" value="ZnF_C2H2"/>
    <property type="match status" value="2"/>
</dbReference>
<dbReference type="Pfam" id="PF00172">
    <property type="entry name" value="Zn_clus"/>
    <property type="match status" value="1"/>
</dbReference>